<comment type="caution">
    <text evidence="3">The sequence shown here is derived from an EMBL/GenBank/DDBJ whole genome shotgun (WGS) entry which is preliminary data.</text>
</comment>
<accession>A0A225B1R9</accession>
<dbReference type="RefSeq" id="XP_020124785.1">
    <property type="nucleotide sequence ID" value="XM_020260856.1"/>
</dbReference>
<dbReference type="PROSITE" id="PS01162">
    <property type="entry name" value="QOR_ZETA_CRYSTAL"/>
    <property type="match status" value="1"/>
</dbReference>
<dbReference type="GO" id="GO:0005739">
    <property type="term" value="C:mitochondrion"/>
    <property type="evidence" value="ECO:0007669"/>
    <property type="project" value="TreeGrafter"/>
</dbReference>
<dbReference type="InterPro" id="IPR002364">
    <property type="entry name" value="Quin_OxRdtase/zeta-crystal_CS"/>
</dbReference>
<sequence length="367" mass="39953">MSEIPPTMRAWAYRQAGLPSQVVKLETNLRTPQPTDLGPNEVLVETRYTSFNGGFTLIMQSLRPRPLALWLPKKDRMSIAEFEFAGRMVAAGANVLASRPDLRLGELVVGSMDHMNTIRHGVGALAEYAISDIAAVVPYQIAGEKKSKLSLAEWAGLGAVGCTAVQVMDRVGVKAGDKVLINGGSGGAGVMMVQVAKSVVGPNGRVVATCSGRNVDLVKSLGADEVIDYRQCGPLHTYLAASEHAKAPFDAIIDCVGIQDLFAYSPAYLGRGKKFLNIGAMDTETSIRGAVKWVWLRVWNRFCPRILGGVPREYEFYGAKCDVQSLERVRKMVQAGELRQVVDSIWEFEDVPKVAIFPHAAVHTMSY</sequence>
<proteinExistence type="predicted"/>
<evidence type="ECO:0000256" key="1">
    <source>
        <dbReference type="ARBA" id="ARBA00023002"/>
    </source>
</evidence>
<dbReference type="Proteomes" id="UP000214365">
    <property type="component" value="Unassembled WGS sequence"/>
</dbReference>
<dbReference type="SUPFAM" id="SSF51735">
    <property type="entry name" value="NAD(P)-binding Rossmann-fold domains"/>
    <property type="match status" value="1"/>
</dbReference>
<dbReference type="AlphaFoldDB" id="A0A225B1R9"/>
<keyword evidence="1" id="KW-0560">Oxidoreductase</keyword>
<dbReference type="InterPro" id="IPR050700">
    <property type="entry name" value="YIM1/Zinc_Alcohol_DH_Fams"/>
</dbReference>
<dbReference type="InterPro" id="IPR011032">
    <property type="entry name" value="GroES-like_sf"/>
</dbReference>
<evidence type="ECO:0000313" key="3">
    <source>
        <dbReference type="EMBL" id="OKL64664.1"/>
    </source>
</evidence>
<reference evidence="3 4" key="1">
    <citation type="submission" date="2015-06" db="EMBL/GenBank/DDBJ databases">
        <title>Talaromyces atroroseus IBT 11181 draft genome.</title>
        <authorList>
            <person name="Rasmussen K.B."/>
            <person name="Rasmussen S."/>
            <person name="Petersen B."/>
            <person name="Sicheritz-Ponten T."/>
            <person name="Mortensen U.H."/>
            <person name="Thrane U."/>
        </authorList>
    </citation>
    <scope>NUCLEOTIDE SEQUENCE [LARGE SCALE GENOMIC DNA]</scope>
    <source>
        <strain evidence="3 4">IBT 11181</strain>
    </source>
</reference>
<dbReference type="Pfam" id="PF00107">
    <property type="entry name" value="ADH_zinc_N"/>
    <property type="match status" value="1"/>
</dbReference>
<dbReference type="PANTHER" id="PTHR11695:SF294">
    <property type="entry name" value="RETICULON-4-INTERACTING PROTEIN 1, MITOCHONDRIAL"/>
    <property type="match status" value="1"/>
</dbReference>
<name>A0A225B1R9_TALAT</name>
<dbReference type="GO" id="GO:0008270">
    <property type="term" value="F:zinc ion binding"/>
    <property type="evidence" value="ECO:0007669"/>
    <property type="project" value="InterPro"/>
</dbReference>
<dbReference type="SMART" id="SM00829">
    <property type="entry name" value="PKS_ER"/>
    <property type="match status" value="1"/>
</dbReference>
<dbReference type="GeneID" id="30999853"/>
<evidence type="ECO:0000313" key="4">
    <source>
        <dbReference type="Proteomes" id="UP000214365"/>
    </source>
</evidence>
<dbReference type="Gene3D" id="3.90.180.10">
    <property type="entry name" value="Medium-chain alcohol dehydrogenases, catalytic domain"/>
    <property type="match status" value="1"/>
</dbReference>
<dbReference type="PANTHER" id="PTHR11695">
    <property type="entry name" value="ALCOHOL DEHYDROGENASE RELATED"/>
    <property type="match status" value="1"/>
</dbReference>
<gene>
    <name evidence="3" type="ORF">UA08_00098</name>
</gene>
<evidence type="ECO:0000259" key="2">
    <source>
        <dbReference type="SMART" id="SM00829"/>
    </source>
</evidence>
<keyword evidence="4" id="KW-1185">Reference proteome</keyword>
<dbReference type="InterPro" id="IPR020843">
    <property type="entry name" value="ER"/>
</dbReference>
<dbReference type="Gene3D" id="3.40.50.720">
    <property type="entry name" value="NAD(P)-binding Rossmann-like Domain"/>
    <property type="match status" value="1"/>
</dbReference>
<organism evidence="3 4">
    <name type="scientific">Talaromyces atroroseus</name>
    <dbReference type="NCBI Taxonomy" id="1441469"/>
    <lineage>
        <taxon>Eukaryota</taxon>
        <taxon>Fungi</taxon>
        <taxon>Dikarya</taxon>
        <taxon>Ascomycota</taxon>
        <taxon>Pezizomycotina</taxon>
        <taxon>Eurotiomycetes</taxon>
        <taxon>Eurotiomycetidae</taxon>
        <taxon>Eurotiales</taxon>
        <taxon>Trichocomaceae</taxon>
        <taxon>Talaromyces</taxon>
        <taxon>Talaromyces sect. Trachyspermi</taxon>
    </lineage>
</organism>
<dbReference type="InterPro" id="IPR013149">
    <property type="entry name" value="ADH-like_C"/>
</dbReference>
<dbReference type="EMBL" id="LFMY01000001">
    <property type="protein sequence ID" value="OKL64664.1"/>
    <property type="molecule type" value="Genomic_DNA"/>
</dbReference>
<dbReference type="SUPFAM" id="SSF50129">
    <property type="entry name" value="GroES-like"/>
    <property type="match status" value="1"/>
</dbReference>
<feature type="domain" description="Enoyl reductase (ER)" evidence="2">
    <location>
        <begin position="27"/>
        <end position="356"/>
    </location>
</feature>
<dbReference type="CDD" id="cd08267">
    <property type="entry name" value="MDR1"/>
    <property type="match status" value="1"/>
</dbReference>
<dbReference type="GO" id="GO:0016491">
    <property type="term" value="F:oxidoreductase activity"/>
    <property type="evidence" value="ECO:0007669"/>
    <property type="project" value="UniProtKB-KW"/>
</dbReference>
<dbReference type="InterPro" id="IPR036291">
    <property type="entry name" value="NAD(P)-bd_dom_sf"/>
</dbReference>
<dbReference type="STRING" id="1441469.A0A225B1R9"/>
<dbReference type="OrthoDB" id="3509362at2759"/>
<protein>
    <recommendedName>
        <fullName evidence="2">Enoyl reductase (ER) domain-containing protein</fullName>
    </recommendedName>
</protein>